<dbReference type="NCBIfam" id="TIGR01655">
    <property type="entry name" value="yxeA_fam"/>
    <property type="match status" value="1"/>
</dbReference>
<dbReference type="PATRIC" id="fig|1053201.3.peg.2673"/>
<keyword evidence="1" id="KW-0472">Membrane</keyword>
<name>J9CDL0_BACCE</name>
<comment type="caution">
    <text evidence="2">The sequence shown here is derived from an EMBL/GenBank/DDBJ whole genome shotgun (WGS) entry which is preliminary data.</text>
</comment>
<evidence type="ECO:0000313" key="3">
    <source>
        <dbReference type="Proteomes" id="UP000004136"/>
    </source>
</evidence>
<sequence length="121" mass="13842">MKELLFKIAGVIVVLIIAFWGLTFTENEIIDRYNPLVKEKDVYALTKGPAEPDPDYPRRFMYMLNGVDESGNESEIKVGIAGQTEYQDTYIKVRVKGSHVFSLEEVKESDIPEKAKEKIKK</sequence>
<evidence type="ECO:0008006" key="4">
    <source>
        <dbReference type="Google" id="ProtNLM"/>
    </source>
</evidence>
<evidence type="ECO:0000256" key="1">
    <source>
        <dbReference type="SAM" id="Phobius"/>
    </source>
</evidence>
<dbReference type="Gene3D" id="2.40.50.480">
    <property type="match status" value="1"/>
</dbReference>
<dbReference type="EMBL" id="AHDV01000018">
    <property type="protein sequence ID" value="EJV84190.1"/>
    <property type="molecule type" value="Genomic_DNA"/>
</dbReference>
<dbReference type="PANTHER" id="PTHR36433">
    <property type="entry name" value="HYPOTHETICAL CYTOSOLIC PROTEIN"/>
    <property type="match status" value="1"/>
</dbReference>
<reference evidence="2 3" key="1">
    <citation type="submission" date="2012-04" db="EMBL/GenBank/DDBJ databases">
        <title>The Genome Sequence of Bacillus cereus HuA2-1.</title>
        <authorList>
            <consortium name="The Broad Institute Genome Sequencing Platform"/>
            <consortium name="The Broad Institute Genome Sequencing Center for Infectious Disease"/>
            <person name="Feldgarden M."/>
            <person name="Van der Auwera G.A."/>
            <person name="Mahillon J."/>
            <person name="Duprez V."/>
            <person name="Timmery S."/>
            <person name="Mattelet C."/>
            <person name="Dierick K."/>
            <person name="Sun M."/>
            <person name="Yu Z."/>
            <person name="Zhu L."/>
            <person name="Hu X."/>
            <person name="Shank E.B."/>
            <person name="Swiecicka I."/>
            <person name="Hansen B.M."/>
            <person name="Andrup L."/>
            <person name="Young S.K."/>
            <person name="Zeng Q."/>
            <person name="Gargeya S."/>
            <person name="Fitzgerald M."/>
            <person name="Haas B."/>
            <person name="Abouelleil A."/>
            <person name="Alvarado L."/>
            <person name="Arachchi H.M."/>
            <person name="Berlin A."/>
            <person name="Chapman S.B."/>
            <person name="Goldberg J."/>
            <person name="Griggs A."/>
            <person name="Gujja S."/>
            <person name="Hansen M."/>
            <person name="Howarth C."/>
            <person name="Imamovic A."/>
            <person name="Larimer J."/>
            <person name="McCowen C."/>
            <person name="Montmayeur A."/>
            <person name="Murphy C."/>
            <person name="Neiman D."/>
            <person name="Pearson M."/>
            <person name="Priest M."/>
            <person name="Roberts A."/>
            <person name="Saif S."/>
            <person name="Shea T."/>
            <person name="Sisk P."/>
            <person name="Sykes S."/>
            <person name="Wortman J."/>
            <person name="Nusbaum C."/>
            <person name="Birren B."/>
        </authorList>
    </citation>
    <scope>NUCLEOTIDE SEQUENCE [LARGE SCALE GENOMIC DNA]</scope>
    <source>
        <strain evidence="2 3">HuA2-1</strain>
    </source>
</reference>
<dbReference type="InterPro" id="IPR006542">
    <property type="entry name" value="DUF1093"/>
</dbReference>
<dbReference type="OrthoDB" id="2622687at2"/>
<accession>J9CDL0</accession>
<keyword evidence="1" id="KW-1133">Transmembrane helix</keyword>
<feature type="transmembrane region" description="Helical" evidence="1">
    <location>
        <begin position="6"/>
        <end position="24"/>
    </location>
</feature>
<organism evidence="2 3">
    <name type="scientific">Bacillus cereus HuA2-1</name>
    <dbReference type="NCBI Taxonomy" id="1053201"/>
    <lineage>
        <taxon>Bacteria</taxon>
        <taxon>Bacillati</taxon>
        <taxon>Bacillota</taxon>
        <taxon>Bacilli</taxon>
        <taxon>Bacillales</taxon>
        <taxon>Bacillaceae</taxon>
        <taxon>Bacillus</taxon>
        <taxon>Bacillus cereus group</taxon>
    </lineage>
</organism>
<dbReference type="Pfam" id="PF06486">
    <property type="entry name" value="DUF1093"/>
    <property type="match status" value="1"/>
</dbReference>
<protein>
    <recommendedName>
        <fullName evidence="4">YxeA family protein</fullName>
    </recommendedName>
</protein>
<dbReference type="Proteomes" id="UP000004136">
    <property type="component" value="Unassembled WGS sequence"/>
</dbReference>
<dbReference type="InterPro" id="IPR036166">
    <property type="entry name" value="YxeA-like_sf"/>
</dbReference>
<dbReference type="AlphaFoldDB" id="J9CDL0"/>
<dbReference type="SUPFAM" id="SSF159121">
    <property type="entry name" value="BC4932-like"/>
    <property type="match status" value="1"/>
</dbReference>
<gene>
    <name evidence="2" type="ORF">IG3_02611</name>
</gene>
<keyword evidence="1" id="KW-0812">Transmembrane</keyword>
<dbReference type="HOGENOM" id="CLU_126418_4_2_9"/>
<dbReference type="RefSeq" id="WP_002137124.1">
    <property type="nucleotide sequence ID" value="NZ_JH804672.1"/>
</dbReference>
<proteinExistence type="predicted"/>
<evidence type="ECO:0000313" key="2">
    <source>
        <dbReference type="EMBL" id="EJV84190.1"/>
    </source>
</evidence>